<dbReference type="RefSeq" id="WP_015650096.1">
    <property type="nucleotide sequence ID" value="NC_020506.1"/>
</dbReference>
<feature type="transmembrane region" description="Helical" evidence="1">
    <location>
        <begin position="101"/>
        <end position="125"/>
    </location>
</feature>
<protein>
    <submittedName>
        <fullName evidence="2">Uncharacterized protein</fullName>
    </submittedName>
</protein>
<gene>
    <name evidence="2" type="ORF">H924_00915</name>
</gene>
<keyword evidence="1" id="KW-0472">Membrane</keyword>
<evidence type="ECO:0000313" key="2">
    <source>
        <dbReference type="EMBL" id="AGG65641.1"/>
    </source>
</evidence>
<keyword evidence="1" id="KW-1133">Transmembrane helix</keyword>
<evidence type="ECO:0000313" key="3">
    <source>
        <dbReference type="Proteomes" id="UP000011760"/>
    </source>
</evidence>
<accession>M1TMS7</accession>
<sequence length="134" mass="14249">MKNMNLTMLAGLLGVLYFILLTLVFSAQGMQVVAGVAYAIISLAGLVAAWDNFRDRNNPTWKTWVGLVGGLLIFVPGLCLLLGNGVLSLTGGNPSTLVNTLLSVAAIGAIYLLPIGIMMCLIAGFNRFYETLRA</sequence>
<dbReference type="HOGENOM" id="CLU_1851768_0_0_11"/>
<dbReference type="AlphaFoldDB" id="M1TMS7"/>
<feature type="transmembrane region" description="Helical" evidence="1">
    <location>
        <begin position="65"/>
        <end position="89"/>
    </location>
</feature>
<dbReference type="KEGG" id="ccn:H924_00915"/>
<organism evidence="2 3">
    <name type="scientific">Corynebacterium callunae DSM 20147</name>
    <dbReference type="NCBI Taxonomy" id="1121353"/>
    <lineage>
        <taxon>Bacteria</taxon>
        <taxon>Bacillati</taxon>
        <taxon>Actinomycetota</taxon>
        <taxon>Actinomycetes</taxon>
        <taxon>Mycobacteriales</taxon>
        <taxon>Corynebacteriaceae</taxon>
        <taxon>Corynebacterium</taxon>
    </lineage>
</organism>
<keyword evidence="1" id="KW-0812">Transmembrane</keyword>
<reference evidence="2 3" key="1">
    <citation type="submission" date="2013-02" db="EMBL/GenBank/DDBJ databases">
        <title>The complete genome sequence of Corynebacterium callunae DSM 20147.</title>
        <authorList>
            <person name="Ruckert C."/>
            <person name="Albersmeier A."/>
            <person name="Kalinowski J."/>
        </authorList>
    </citation>
    <scope>NUCLEOTIDE SEQUENCE [LARGE SCALE GENOMIC DNA]</scope>
    <source>
        <strain evidence="2 3">DSM 20147</strain>
    </source>
</reference>
<name>M1TMS7_9CORY</name>
<evidence type="ECO:0000256" key="1">
    <source>
        <dbReference type="SAM" id="Phobius"/>
    </source>
</evidence>
<dbReference type="PATRIC" id="fig|1121353.3.peg.193"/>
<keyword evidence="3" id="KW-1185">Reference proteome</keyword>
<dbReference type="EMBL" id="CP004354">
    <property type="protein sequence ID" value="AGG65641.1"/>
    <property type="molecule type" value="Genomic_DNA"/>
</dbReference>
<dbReference type="Proteomes" id="UP000011760">
    <property type="component" value="Chromosome"/>
</dbReference>
<dbReference type="STRING" id="1121353.H924_00915"/>
<dbReference type="eggNOG" id="ENOG50329UG">
    <property type="taxonomic scope" value="Bacteria"/>
</dbReference>
<proteinExistence type="predicted"/>
<feature type="transmembrane region" description="Helical" evidence="1">
    <location>
        <begin position="36"/>
        <end position="53"/>
    </location>
</feature>
<dbReference type="OrthoDB" id="4409534at2"/>